<name>A0A562LZC1_9SPHI</name>
<protein>
    <submittedName>
        <fullName evidence="2">Uncharacterized protein</fullName>
    </submittedName>
</protein>
<dbReference type="EMBL" id="VLKR01000064">
    <property type="protein sequence ID" value="TWI13017.1"/>
    <property type="molecule type" value="Genomic_DNA"/>
</dbReference>
<evidence type="ECO:0000256" key="1">
    <source>
        <dbReference type="SAM" id="MobiDB-lite"/>
    </source>
</evidence>
<organism evidence="2 3">
    <name type="scientific">Sphingobacterium siyangense</name>
    <dbReference type="NCBI Taxonomy" id="459529"/>
    <lineage>
        <taxon>Bacteria</taxon>
        <taxon>Pseudomonadati</taxon>
        <taxon>Bacteroidota</taxon>
        <taxon>Sphingobacteriia</taxon>
        <taxon>Sphingobacteriales</taxon>
        <taxon>Sphingobacteriaceae</taxon>
        <taxon>Sphingobacterium</taxon>
    </lineage>
</organism>
<sequence>MDGVDKYASVAGFVMETVTLFQECIGKSCTHQGKGGKAAQDQVGQCADKSTDGQTTDKRTYAPIDKLALETAVNKGPLQPLIDWITPVCHTPKNALMTTDTSTKNRQEPPHDINSLLMS</sequence>
<dbReference type="AlphaFoldDB" id="A0A562LZC1"/>
<evidence type="ECO:0000313" key="2">
    <source>
        <dbReference type="EMBL" id="TWI13017.1"/>
    </source>
</evidence>
<proteinExistence type="predicted"/>
<accession>A0A562LZC1</accession>
<feature type="region of interest" description="Disordered" evidence="1">
    <location>
        <begin position="31"/>
        <end position="57"/>
    </location>
</feature>
<reference evidence="2 3" key="1">
    <citation type="journal article" date="2015" name="Stand. Genomic Sci.">
        <title>Genomic Encyclopedia of Bacterial and Archaeal Type Strains, Phase III: the genomes of soil and plant-associated and newly described type strains.</title>
        <authorList>
            <person name="Whitman W.B."/>
            <person name="Woyke T."/>
            <person name="Klenk H.P."/>
            <person name="Zhou Y."/>
            <person name="Lilburn T.G."/>
            <person name="Beck B.J."/>
            <person name="De Vos P."/>
            <person name="Vandamme P."/>
            <person name="Eisen J.A."/>
            <person name="Garrity G."/>
            <person name="Hugenholtz P."/>
            <person name="Kyrpides N.C."/>
        </authorList>
    </citation>
    <scope>NUCLEOTIDE SEQUENCE [LARGE SCALE GENOMIC DNA]</scope>
    <source>
        <strain evidence="2 3">CGMCC 1.6855</strain>
    </source>
</reference>
<dbReference type="Proteomes" id="UP000315908">
    <property type="component" value="Unassembled WGS sequence"/>
</dbReference>
<feature type="region of interest" description="Disordered" evidence="1">
    <location>
        <begin position="96"/>
        <end position="119"/>
    </location>
</feature>
<evidence type="ECO:0000313" key="3">
    <source>
        <dbReference type="Proteomes" id="UP000315908"/>
    </source>
</evidence>
<comment type="caution">
    <text evidence="2">The sequence shown here is derived from an EMBL/GenBank/DDBJ whole genome shotgun (WGS) entry which is preliminary data.</text>
</comment>
<gene>
    <name evidence="2" type="ORF">IQ31_05566</name>
</gene>